<dbReference type="CDD" id="cd06185">
    <property type="entry name" value="PDR_like"/>
    <property type="match status" value="1"/>
</dbReference>
<dbReference type="Pfam" id="PF00111">
    <property type="entry name" value="Fer2"/>
    <property type="match status" value="1"/>
</dbReference>
<sequence length="345" mass="36579">MSAFNQPSWQRGRVVSTDPAADAIARIVLALDTPVRAEPGSHVDVRLDTGEVRSYSVVSTGTAGTVVSTGTAGTVVSAGADGRTVTLGVHLSPTSRGGSRFMHALRPGDELDVTAPLQNFPLRIGARRYVLLAGGIGITAISAMGTALKRVGADYRLVYVARTRSAAAFLSELDALHGDRLELHLDDEGTGLDVGTLVDGVDAHTELYMCGPIRLMDAVRRAWVDRELPLPNLRYETFGNSGWFDAEEFAVKVPDLGVETTVGTDESLLDALERAGVDMMFDCRKGECGLCQVGIAAVDGAVDHRDVFYSEEQKAAATKLCACVSRVVRRPGAPAVPGTVTLAVR</sequence>
<name>A0A098BI26_9NOCA</name>
<dbReference type="Proteomes" id="UP000042997">
    <property type="component" value="Unassembled WGS sequence"/>
</dbReference>
<dbReference type="InterPro" id="IPR017938">
    <property type="entry name" value="Riboflavin_synthase-like_b-brl"/>
</dbReference>
<dbReference type="Gene3D" id="3.10.20.30">
    <property type="match status" value="1"/>
</dbReference>
<dbReference type="AlphaFoldDB" id="A0A098BI26"/>
<dbReference type="SUPFAM" id="SSF63380">
    <property type="entry name" value="Riboflavin synthase domain-like"/>
    <property type="match status" value="1"/>
</dbReference>
<dbReference type="GO" id="GO:0016491">
    <property type="term" value="F:oxidoreductase activity"/>
    <property type="evidence" value="ECO:0007669"/>
    <property type="project" value="InterPro"/>
</dbReference>
<dbReference type="InterPro" id="IPR017927">
    <property type="entry name" value="FAD-bd_FR_type"/>
</dbReference>
<dbReference type="InterPro" id="IPR012675">
    <property type="entry name" value="Beta-grasp_dom_sf"/>
</dbReference>
<dbReference type="Gene3D" id="2.40.30.10">
    <property type="entry name" value="Translation factors"/>
    <property type="match status" value="1"/>
</dbReference>
<dbReference type="PROSITE" id="PS51384">
    <property type="entry name" value="FAD_FR"/>
    <property type="match status" value="1"/>
</dbReference>
<comment type="cofactor">
    <cofactor evidence="1">
        <name>FAD</name>
        <dbReference type="ChEBI" id="CHEBI:57692"/>
    </cofactor>
</comment>
<organism evidence="2 3">
    <name type="scientific">Rhodococcus ruber</name>
    <dbReference type="NCBI Taxonomy" id="1830"/>
    <lineage>
        <taxon>Bacteria</taxon>
        <taxon>Bacillati</taxon>
        <taxon>Actinomycetota</taxon>
        <taxon>Actinomycetes</taxon>
        <taxon>Mycobacteriales</taxon>
        <taxon>Nocardiaceae</taxon>
        <taxon>Rhodococcus</taxon>
    </lineage>
</organism>
<dbReference type="InterPro" id="IPR001041">
    <property type="entry name" value="2Fe-2S_ferredoxin-type"/>
</dbReference>
<dbReference type="PROSITE" id="PS51085">
    <property type="entry name" value="2FE2S_FER_2"/>
    <property type="match status" value="1"/>
</dbReference>
<evidence type="ECO:0000313" key="3">
    <source>
        <dbReference type="Proteomes" id="UP000042997"/>
    </source>
</evidence>
<gene>
    <name evidence="2" type="ORF">RHRU231_40103</name>
</gene>
<dbReference type="PANTHER" id="PTHR47354:SF2">
    <property type="entry name" value="BLR2392 PROTEIN"/>
    <property type="match status" value="1"/>
</dbReference>
<dbReference type="InterPro" id="IPR006058">
    <property type="entry name" value="2Fe2S_fd_BS"/>
</dbReference>
<evidence type="ECO:0000313" key="2">
    <source>
        <dbReference type="EMBL" id="CDZ88353.1"/>
    </source>
</evidence>
<dbReference type="PROSITE" id="PS00197">
    <property type="entry name" value="2FE2S_FER_1"/>
    <property type="match status" value="1"/>
</dbReference>
<dbReference type="CDD" id="cd00207">
    <property type="entry name" value="fer2"/>
    <property type="match status" value="1"/>
</dbReference>
<dbReference type="Gene3D" id="3.40.50.80">
    <property type="entry name" value="Nucleotide-binding domain of ferredoxin-NADP reductase (FNR) module"/>
    <property type="match status" value="1"/>
</dbReference>
<dbReference type="InterPro" id="IPR050415">
    <property type="entry name" value="MRET"/>
</dbReference>
<dbReference type="SUPFAM" id="SSF54292">
    <property type="entry name" value="2Fe-2S ferredoxin-like"/>
    <property type="match status" value="1"/>
</dbReference>
<dbReference type="PANTHER" id="PTHR47354">
    <property type="entry name" value="NADH OXIDOREDUCTASE HCR"/>
    <property type="match status" value="1"/>
</dbReference>
<dbReference type="GO" id="GO:0051537">
    <property type="term" value="F:2 iron, 2 sulfur cluster binding"/>
    <property type="evidence" value="ECO:0007669"/>
    <property type="project" value="InterPro"/>
</dbReference>
<accession>A0A098BI26</accession>
<protein>
    <submittedName>
        <fullName evidence="2">VanB-like reductase component (Flavin-iron/sulfur protein) of oxygenase system</fullName>
    </submittedName>
</protein>
<dbReference type="OrthoDB" id="502624at2"/>
<dbReference type="SUPFAM" id="SSF52343">
    <property type="entry name" value="Ferredoxin reductase-like, C-terminal NADP-linked domain"/>
    <property type="match status" value="1"/>
</dbReference>
<dbReference type="RefSeq" id="WP_040271470.1">
    <property type="nucleotide sequence ID" value="NZ_CP023714.1"/>
</dbReference>
<dbReference type="InterPro" id="IPR039261">
    <property type="entry name" value="FNR_nucleotide-bd"/>
</dbReference>
<reference evidence="2 3" key="1">
    <citation type="journal article" date="2014" name="Genome Announc.">
        <title>Draft Genome Sequence of Propane- and Butane-Oxidizing Actinobacterium Rhodococcus ruber IEGM 231.</title>
        <authorList>
            <person name="Ivshina I.B."/>
            <person name="Kuyukina M.S."/>
            <person name="Krivoruchko A.V."/>
            <person name="Barbe V."/>
            <person name="Fischer C."/>
        </authorList>
    </citation>
    <scope>NUCLEOTIDE SEQUENCE [LARGE SCALE GENOMIC DNA]</scope>
</reference>
<evidence type="ECO:0000256" key="1">
    <source>
        <dbReference type="ARBA" id="ARBA00001974"/>
    </source>
</evidence>
<dbReference type="InterPro" id="IPR036010">
    <property type="entry name" value="2Fe-2S_ferredoxin-like_sf"/>
</dbReference>
<dbReference type="EMBL" id="CCSD01000050">
    <property type="protein sequence ID" value="CDZ88353.1"/>
    <property type="molecule type" value="Genomic_DNA"/>
</dbReference>
<dbReference type="eggNOG" id="COG1018">
    <property type="taxonomic scope" value="Bacteria"/>
</dbReference>
<proteinExistence type="predicted"/>